<sequence>MPFKDYFLRARDELKSKTFWKGLRCELLGTLFYVLFGCSASLLRTESKDDIVYLLFLNSVSFGFAETVVVSSLGHSSGGHFNPAITIGMFITRYITLLKAFCFLVAQSLGGIAGIAMLYGVAPPSVRHKVGLNFISGDINEGQAFGFEFLGTLLVTYAFYATLENKNDILVPNPYICGLAVCLAGIFVLFWIAPVLGGVLGAFTFEYTKDSSKHLDGFRSSLRQRVYTLQRKEDIVSCNSVATDVNAEQELTTEEVQM</sequence>
<dbReference type="Gene3D" id="1.20.1080.10">
    <property type="entry name" value="Glycerol uptake facilitator protein"/>
    <property type="match status" value="1"/>
</dbReference>
<evidence type="ECO:0000256" key="5">
    <source>
        <dbReference type="ARBA" id="ARBA00022692"/>
    </source>
</evidence>
<dbReference type="PRINTS" id="PR00783">
    <property type="entry name" value="MINTRINSICP"/>
</dbReference>
<evidence type="ECO:0000256" key="3">
    <source>
        <dbReference type="ARBA" id="ARBA00022448"/>
    </source>
</evidence>
<dbReference type="InterPro" id="IPR034294">
    <property type="entry name" value="Aquaporin_transptr"/>
</dbReference>
<evidence type="ECO:0000256" key="9">
    <source>
        <dbReference type="SAM" id="Phobius"/>
    </source>
</evidence>
<evidence type="ECO:0000256" key="6">
    <source>
        <dbReference type="ARBA" id="ARBA00022989"/>
    </source>
</evidence>
<keyword evidence="3 8" id="KW-0813">Transport</keyword>
<evidence type="ECO:0000313" key="11">
    <source>
        <dbReference type="Proteomes" id="UP001186944"/>
    </source>
</evidence>
<evidence type="ECO:0000313" key="10">
    <source>
        <dbReference type="EMBL" id="KAK3085244.1"/>
    </source>
</evidence>
<keyword evidence="11" id="KW-1185">Reference proteome</keyword>
<dbReference type="AlphaFoldDB" id="A0AA89BL89"/>
<organism evidence="10 11">
    <name type="scientific">Pinctada imbricata</name>
    <name type="common">Atlantic pearl-oyster</name>
    <name type="synonym">Pinctada martensii</name>
    <dbReference type="NCBI Taxonomy" id="66713"/>
    <lineage>
        <taxon>Eukaryota</taxon>
        <taxon>Metazoa</taxon>
        <taxon>Spiralia</taxon>
        <taxon>Lophotrochozoa</taxon>
        <taxon>Mollusca</taxon>
        <taxon>Bivalvia</taxon>
        <taxon>Autobranchia</taxon>
        <taxon>Pteriomorphia</taxon>
        <taxon>Pterioida</taxon>
        <taxon>Pterioidea</taxon>
        <taxon>Pteriidae</taxon>
        <taxon>Pinctada</taxon>
    </lineage>
</organism>
<dbReference type="PANTHER" id="PTHR19139">
    <property type="entry name" value="AQUAPORIN TRANSPORTER"/>
    <property type="match status" value="1"/>
</dbReference>
<comment type="caution">
    <text evidence="10">The sequence shown here is derived from an EMBL/GenBank/DDBJ whole genome shotgun (WGS) entry which is preliminary data.</text>
</comment>
<gene>
    <name evidence="10" type="ORF">FSP39_000558</name>
</gene>
<dbReference type="EMBL" id="VSWD01000012">
    <property type="protein sequence ID" value="KAK3085244.1"/>
    <property type="molecule type" value="Genomic_DNA"/>
</dbReference>
<feature type="transmembrane region" description="Helical" evidence="9">
    <location>
        <begin position="25"/>
        <end position="45"/>
    </location>
</feature>
<dbReference type="GO" id="GO:0005886">
    <property type="term" value="C:plasma membrane"/>
    <property type="evidence" value="ECO:0007669"/>
    <property type="project" value="UniProtKB-SubCell"/>
</dbReference>
<keyword evidence="4" id="KW-1003">Cell membrane</keyword>
<keyword evidence="6 9" id="KW-1133">Transmembrane helix</keyword>
<dbReference type="Pfam" id="PF00230">
    <property type="entry name" value="MIP"/>
    <property type="match status" value="1"/>
</dbReference>
<dbReference type="InterPro" id="IPR000425">
    <property type="entry name" value="MIP"/>
</dbReference>
<comment type="subcellular location">
    <subcellularLocation>
        <location evidence="1">Cell membrane</location>
        <topology evidence="1">Multi-pass membrane protein</topology>
    </subcellularLocation>
</comment>
<feature type="transmembrane region" description="Helical" evidence="9">
    <location>
        <begin position="142"/>
        <end position="163"/>
    </location>
</feature>
<dbReference type="Proteomes" id="UP001186944">
    <property type="component" value="Unassembled WGS sequence"/>
</dbReference>
<dbReference type="InterPro" id="IPR023271">
    <property type="entry name" value="Aquaporin-like"/>
</dbReference>
<feature type="transmembrane region" description="Helical" evidence="9">
    <location>
        <begin position="175"/>
        <end position="203"/>
    </location>
</feature>
<dbReference type="SUPFAM" id="SSF81338">
    <property type="entry name" value="Aquaporin-like"/>
    <property type="match status" value="1"/>
</dbReference>
<feature type="transmembrane region" description="Helical" evidence="9">
    <location>
        <begin position="94"/>
        <end position="122"/>
    </location>
</feature>
<evidence type="ECO:0000256" key="1">
    <source>
        <dbReference type="ARBA" id="ARBA00004651"/>
    </source>
</evidence>
<evidence type="ECO:0000256" key="2">
    <source>
        <dbReference type="ARBA" id="ARBA00006175"/>
    </source>
</evidence>
<evidence type="ECO:0000256" key="4">
    <source>
        <dbReference type="ARBA" id="ARBA00022475"/>
    </source>
</evidence>
<accession>A0AA89BL89</accession>
<evidence type="ECO:0000256" key="8">
    <source>
        <dbReference type="RuleBase" id="RU000477"/>
    </source>
</evidence>
<dbReference type="GO" id="GO:0015250">
    <property type="term" value="F:water channel activity"/>
    <property type="evidence" value="ECO:0007669"/>
    <property type="project" value="TreeGrafter"/>
</dbReference>
<name>A0AA89BL89_PINIB</name>
<keyword evidence="5 8" id="KW-0812">Transmembrane</keyword>
<feature type="transmembrane region" description="Helical" evidence="9">
    <location>
        <begin position="51"/>
        <end position="73"/>
    </location>
</feature>
<reference evidence="10" key="1">
    <citation type="submission" date="2019-08" db="EMBL/GenBank/DDBJ databases">
        <title>The improved chromosome-level genome for the pearl oyster Pinctada fucata martensii using PacBio sequencing and Hi-C.</title>
        <authorList>
            <person name="Zheng Z."/>
        </authorList>
    </citation>
    <scope>NUCLEOTIDE SEQUENCE</scope>
    <source>
        <strain evidence="10">ZZ-2019</strain>
        <tissue evidence="10">Adductor muscle</tissue>
    </source>
</reference>
<dbReference type="PANTHER" id="PTHR19139:SF199">
    <property type="entry name" value="MIP17260P"/>
    <property type="match status" value="1"/>
</dbReference>
<evidence type="ECO:0000256" key="7">
    <source>
        <dbReference type="ARBA" id="ARBA00023136"/>
    </source>
</evidence>
<dbReference type="PROSITE" id="PS00221">
    <property type="entry name" value="MIP"/>
    <property type="match status" value="1"/>
</dbReference>
<proteinExistence type="inferred from homology"/>
<protein>
    <submittedName>
        <fullName evidence="10">Uncharacterized protein</fullName>
    </submittedName>
</protein>
<dbReference type="InterPro" id="IPR022357">
    <property type="entry name" value="MIP_CS"/>
</dbReference>
<comment type="similarity">
    <text evidence="2 8">Belongs to the MIP/aquaporin (TC 1.A.8) family.</text>
</comment>
<keyword evidence="7 9" id="KW-0472">Membrane</keyword>